<dbReference type="InterPro" id="IPR031311">
    <property type="entry name" value="CHIT_BIND_RR_consensus"/>
</dbReference>
<keyword evidence="1 2" id="KW-0193">Cuticle</keyword>
<evidence type="ECO:0000256" key="1">
    <source>
        <dbReference type="ARBA" id="ARBA00022460"/>
    </source>
</evidence>
<dbReference type="AlphaFoldDB" id="A0AAV8XWL7"/>
<dbReference type="GO" id="GO:0005615">
    <property type="term" value="C:extracellular space"/>
    <property type="evidence" value="ECO:0007669"/>
    <property type="project" value="TreeGrafter"/>
</dbReference>
<organism evidence="4 5">
    <name type="scientific">Rhamnusium bicolor</name>
    <dbReference type="NCBI Taxonomy" id="1586634"/>
    <lineage>
        <taxon>Eukaryota</taxon>
        <taxon>Metazoa</taxon>
        <taxon>Ecdysozoa</taxon>
        <taxon>Arthropoda</taxon>
        <taxon>Hexapoda</taxon>
        <taxon>Insecta</taxon>
        <taxon>Pterygota</taxon>
        <taxon>Neoptera</taxon>
        <taxon>Endopterygota</taxon>
        <taxon>Coleoptera</taxon>
        <taxon>Polyphaga</taxon>
        <taxon>Cucujiformia</taxon>
        <taxon>Chrysomeloidea</taxon>
        <taxon>Cerambycidae</taxon>
        <taxon>Lepturinae</taxon>
        <taxon>Rhagiini</taxon>
        <taxon>Rhamnusium</taxon>
    </lineage>
</organism>
<dbReference type="Pfam" id="PF00379">
    <property type="entry name" value="Chitin_bind_4"/>
    <property type="match status" value="2"/>
</dbReference>
<dbReference type="PANTHER" id="PTHR12236">
    <property type="entry name" value="STRUCTURAL CONTITUENT OF CUTICLE"/>
    <property type="match status" value="1"/>
</dbReference>
<name>A0AAV8XWL7_9CUCU</name>
<comment type="caution">
    <text evidence="4">The sequence shown here is derived from an EMBL/GenBank/DDBJ whole genome shotgun (WGS) entry which is preliminary data.</text>
</comment>
<keyword evidence="3" id="KW-0732">Signal</keyword>
<evidence type="ECO:0000256" key="2">
    <source>
        <dbReference type="PROSITE-ProRule" id="PRU00497"/>
    </source>
</evidence>
<dbReference type="PANTHER" id="PTHR12236:SF75">
    <property type="entry name" value="CUTICULAR PROTEIN 62BB, ISOFORM A"/>
    <property type="match status" value="1"/>
</dbReference>
<protein>
    <submittedName>
        <fullName evidence="4">Uncharacterized protein</fullName>
    </submittedName>
</protein>
<dbReference type="InterPro" id="IPR000618">
    <property type="entry name" value="Insect_cuticle"/>
</dbReference>
<sequence>MAVKFLVFITLVTIVRGGVLVSDATYDPNPAYSFAYNVQDALTGDSKGQIESRANGVVQGQYNLAQSDGTRRIVDYVADPINGFNAVVRNAPLGVAAPFAIAPAVSRVASLYAPSSLSYAFFAVFALMITIARGEVVGARAAIVPAPVLAKVSDATYDPVPQYYFGYNVEDALTGDSKSHIESRNGDIVLGQYSLNDPDGTRRIVDYTSDSLNGFNAVVRKASLALATPVVARVAAASIIEPVVAKAAAVPLAVKAAAPPAEVKAVTSARTAAAPTVAKIAPPAVAPAAPESAPVIAKKAPVTPDAAPVVAAPLAVAPAPVAYTAPVPIAYAAPALAYAGFTAPLALSLW</sequence>
<dbReference type="GO" id="GO:0042302">
    <property type="term" value="F:structural constituent of cuticle"/>
    <property type="evidence" value="ECO:0007669"/>
    <property type="project" value="UniProtKB-UniRule"/>
</dbReference>
<dbReference type="EMBL" id="JANEYF010002677">
    <property type="protein sequence ID" value="KAJ8943445.1"/>
    <property type="molecule type" value="Genomic_DNA"/>
</dbReference>
<dbReference type="PROSITE" id="PS00233">
    <property type="entry name" value="CHIT_BIND_RR_1"/>
    <property type="match status" value="1"/>
</dbReference>
<evidence type="ECO:0000313" key="5">
    <source>
        <dbReference type="Proteomes" id="UP001162156"/>
    </source>
</evidence>
<dbReference type="GO" id="GO:0031012">
    <property type="term" value="C:extracellular matrix"/>
    <property type="evidence" value="ECO:0007669"/>
    <property type="project" value="TreeGrafter"/>
</dbReference>
<dbReference type="PRINTS" id="PR00947">
    <property type="entry name" value="CUTICLE"/>
</dbReference>
<reference evidence="4" key="1">
    <citation type="journal article" date="2023" name="Insect Mol. Biol.">
        <title>Genome sequencing provides insights into the evolution of gene families encoding plant cell wall-degrading enzymes in longhorned beetles.</title>
        <authorList>
            <person name="Shin N.R."/>
            <person name="Okamura Y."/>
            <person name="Kirsch R."/>
            <person name="Pauchet Y."/>
        </authorList>
    </citation>
    <scope>NUCLEOTIDE SEQUENCE</scope>
    <source>
        <strain evidence="4">RBIC_L_NR</strain>
    </source>
</reference>
<evidence type="ECO:0000256" key="3">
    <source>
        <dbReference type="SAM" id="SignalP"/>
    </source>
</evidence>
<keyword evidence="5" id="KW-1185">Reference proteome</keyword>
<feature type="chain" id="PRO_5043989896" evidence="3">
    <location>
        <begin position="18"/>
        <end position="350"/>
    </location>
</feature>
<accession>A0AAV8XWL7</accession>
<dbReference type="InterPro" id="IPR051217">
    <property type="entry name" value="Insect_Cuticle_Struc_Prot"/>
</dbReference>
<dbReference type="PROSITE" id="PS51155">
    <property type="entry name" value="CHIT_BIND_RR_2"/>
    <property type="match status" value="2"/>
</dbReference>
<dbReference type="Proteomes" id="UP001162156">
    <property type="component" value="Unassembled WGS sequence"/>
</dbReference>
<gene>
    <name evidence="4" type="ORF">NQ314_009727</name>
</gene>
<proteinExistence type="predicted"/>
<evidence type="ECO:0000313" key="4">
    <source>
        <dbReference type="EMBL" id="KAJ8943445.1"/>
    </source>
</evidence>
<feature type="signal peptide" evidence="3">
    <location>
        <begin position="1"/>
        <end position="17"/>
    </location>
</feature>